<keyword evidence="2" id="KW-1185">Reference proteome</keyword>
<organism evidence="1 2">
    <name type="scientific">Massilia oculi</name>
    <dbReference type="NCBI Taxonomy" id="945844"/>
    <lineage>
        <taxon>Bacteria</taxon>
        <taxon>Pseudomonadati</taxon>
        <taxon>Pseudomonadota</taxon>
        <taxon>Betaproteobacteria</taxon>
        <taxon>Burkholderiales</taxon>
        <taxon>Oxalobacteraceae</taxon>
        <taxon>Telluria group</taxon>
        <taxon>Massilia</taxon>
    </lineage>
</organism>
<name>A0A2S2DHG4_9BURK</name>
<dbReference type="KEGG" id="mtim:DIR46_07565"/>
<dbReference type="AlphaFoldDB" id="A0A2S2DHG4"/>
<dbReference type="Proteomes" id="UP000245820">
    <property type="component" value="Chromosome"/>
</dbReference>
<protein>
    <submittedName>
        <fullName evidence="1">Uncharacterized protein</fullName>
    </submittedName>
</protein>
<sequence length="84" mass="9427">MTLSEQSVSAIARALLNDRKTLVESLEFWSDPGRARRYPNRHAAIVADLDENASALAELAEGFAPWLKQRNDWPTIARTIPAKH</sequence>
<accession>A0A2S2DHG4</accession>
<evidence type="ECO:0000313" key="2">
    <source>
        <dbReference type="Proteomes" id="UP000245820"/>
    </source>
</evidence>
<dbReference type="EMBL" id="CP029343">
    <property type="protein sequence ID" value="AWL04306.1"/>
    <property type="molecule type" value="Genomic_DNA"/>
</dbReference>
<gene>
    <name evidence="1" type="ORF">DIR46_07565</name>
</gene>
<proteinExistence type="predicted"/>
<dbReference type="RefSeq" id="WP_109344691.1">
    <property type="nucleotide sequence ID" value="NZ_CP029343.1"/>
</dbReference>
<evidence type="ECO:0000313" key="1">
    <source>
        <dbReference type="EMBL" id="AWL04306.1"/>
    </source>
</evidence>
<reference evidence="1 2" key="1">
    <citation type="submission" date="2018-05" db="EMBL/GenBank/DDBJ databases">
        <title>Complete genome sequence of Massilia oculi sp. nov. CCUG 43427T (=DSM 26321T), the type strain of M. oculi, and comparison with genome sequences of other Massilia strains.</title>
        <authorList>
            <person name="Zhu B."/>
        </authorList>
    </citation>
    <scope>NUCLEOTIDE SEQUENCE [LARGE SCALE GENOMIC DNA]</scope>
    <source>
        <strain evidence="1 2">CCUG 43427</strain>
    </source>
</reference>